<sequence>MIFVAQEPDKSPASPGLSQFPSLPLSPINQCYISYFCSSDLCCAGTRQVSRVSWSISICISSILSCVFSNITILHTFLSSFQIDSYSIIILYRDIISSVSIYVSKHMMNFFFSLTFIISIHYIGSV</sequence>
<evidence type="ECO:0000313" key="2">
    <source>
        <dbReference type="EMBL" id="KAF6140760.1"/>
    </source>
</evidence>
<gene>
    <name evidence="2" type="ORF">GIB67_035187</name>
</gene>
<feature type="transmembrane region" description="Helical" evidence="1">
    <location>
        <begin position="99"/>
        <end position="123"/>
    </location>
</feature>
<feature type="transmembrane region" description="Helical" evidence="1">
    <location>
        <begin position="54"/>
        <end position="78"/>
    </location>
</feature>
<proteinExistence type="predicted"/>
<keyword evidence="1" id="KW-1133">Transmembrane helix</keyword>
<reference evidence="2 3" key="1">
    <citation type="journal article" date="2020" name="IScience">
        <title>Genome Sequencing of the Endangered Kingdonia uniflora (Circaeasteraceae, Ranunculales) Reveals Potential Mechanisms of Evolutionary Specialization.</title>
        <authorList>
            <person name="Sun Y."/>
            <person name="Deng T."/>
            <person name="Zhang A."/>
            <person name="Moore M.J."/>
            <person name="Landis J.B."/>
            <person name="Lin N."/>
            <person name="Zhang H."/>
            <person name="Zhang X."/>
            <person name="Huang J."/>
            <person name="Zhang X."/>
            <person name="Sun H."/>
            <person name="Wang H."/>
        </authorList>
    </citation>
    <scope>NUCLEOTIDE SEQUENCE [LARGE SCALE GENOMIC DNA]</scope>
    <source>
        <strain evidence="2">TB1705</strain>
        <tissue evidence="2">Leaf</tissue>
    </source>
</reference>
<name>A0A7J7LDZ4_9MAGN</name>
<accession>A0A7J7LDZ4</accession>
<keyword evidence="1" id="KW-0472">Membrane</keyword>
<keyword evidence="1" id="KW-0812">Transmembrane</keyword>
<dbReference type="EMBL" id="JACGCM010002352">
    <property type="protein sequence ID" value="KAF6140760.1"/>
    <property type="molecule type" value="Genomic_DNA"/>
</dbReference>
<organism evidence="2 3">
    <name type="scientific">Kingdonia uniflora</name>
    <dbReference type="NCBI Taxonomy" id="39325"/>
    <lineage>
        <taxon>Eukaryota</taxon>
        <taxon>Viridiplantae</taxon>
        <taxon>Streptophyta</taxon>
        <taxon>Embryophyta</taxon>
        <taxon>Tracheophyta</taxon>
        <taxon>Spermatophyta</taxon>
        <taxon>Magnoliopsida</taxon>
        <taxon>Ranunculales</taxon>
        <taxon>Circaeasteraceae</taxon>
        <taxon>Kingdonia</taxon>
    </lineage>
</organism>
<comment type="caution">
    <text evidence="2">The sequence shown here is derived from an EMBL/GenBank/DDBJ whole genome shotgun (WGS) entry which is preliminary data.</text>
</comment>
<protein>
    <submittedName>
        <fullName evidence="2">Uncharacterized protein</fullName>
    </submittedName>
</protein>
<evidence type="ECO:0000313" key="3">
    <source>
        <dbReference type="Proteomes" id="UP000541444"/>
    </source>
</evidence>
<dbReference type="Proteomes" id="UP000541444">
    <property type="component" value="Unassembled WGS sequence"/>
</dbReference>
<keyword evidence="3" id="KW-1185">Reference proteome</keyword>
<evidence type="ECO:0000256" key="1">
    <source>
        <dbReference type="SAM" id="Phobius"/>
    </source>
</evidence>
<dbReference type="AlphaFoldDB" id="A0A7J7LDZ4"/>